<proteinExistence type="predicted"/>
<dbReference type="PANTHER" id="PTHR33112">
    <property type="entry name" value="DOMAIN PROTEIN, PUTATIVE-RELATED"/>
    <property type="match status" value="1"/>
</dbReference>
<feature type="domain" description="Heterokaryon incompatibility" evidence="1">
    <location>
        <begin position="105"/>
        <end position="203"/>
    </location>
</feature>
<dbReference type="Pfam" id="PF06985">
    <property type="entry name" value="HET"/>
    <property type="match status" value="1"/>
</dbReference>
<reference evidence="2 3" key="1">
    <citation type="journal article" date="2016" name="Nat. Commun.">
        <title>Ectomycorrhizal ecology is imprinted in the genome of the dominant symbiotic fungus Cenococcum geophilum.</title>
        <authorList>
            <consortium name="DOE Joint Genome Institute"/>
            <person name="Peter M."/>
            <person name="Kohler A."/>
            <person name="Ohm R.A."/>
            <person name="Kuo A."/>
            <person name="Krutzmann J."/>
            <person name="Morin E."/>
            <person name="Arend M."/>
            <person name="Barry K.W."/>
            <person name="Binder M."/>
            <person name="Choi C."/>
            <person name="Clum A."/>
            <person name="Copeland A."/>
            <person name="Grisel N."/>
            <person name="Haridas S."/>
            <person name="Kipfer T."/>
            <person name="LaButti K."/>
            <person name="Lindquist E."/>
            <person name="Lipzen A."/>
            <person name="Maire R."/>
            <person name="Meier B."/>
            <person name="Mihaltcheva S."/>
            <person name="Molinier V."/>
            <person name="Murat C."/>
            <person name="Poggeler S."/>
            <person name="Quandt C.A."/>
            <person name="Sperisen C."/>
            <person name="Tritt A."/>
            <person name="Tisserant E."/>
            <person name="Crous P.W."/>
            <person name="Henrissat B."/>
            <person name="Nehls U."/>
            <person name="Egli S."/>
            <person name="Spatafora J.W."/>
            <person name="Grigoriev I.V."/>
            <person name="Martin F.M."/>
        </authorList>
    </citation>
    <scope>NUCLEOTIDE SEQUENCE [LARGE SCALE GENOMIC DNA]</scope>
    <source>
        <strain evidence="2 3">CBS 459.81</strain>
    </source>
</reference>
<gene>
    <name evidence="2" type="ORF">K432DRAFT_409742</name>
</gene>
<accession>A0A8E2DZJ2</accession>
<protein>
    <recommendedName>
        <fullName evidence="1">Heterokaryon incompatibility domain-containing protein</fullName>
    </recommendedName>
</protein>
<evidence type="ECO:0000313" key="2">
    <source>
        <dbReference type="EMBL" id="OCK74577.1"/>
    </source>
</evidence>
<keyword evidence="3" id="KW-1185">Reference proteome</keyword>
<dbReference type="Proteomes" id="UP000250266">
    <property type="component" value="Unassembled WGS sequence"/>
</dbReference>
<dbReference type="EMBL" id="KV745451">
    <property type="protein sequence ID" value="OCK74577.1"/>
    <property type="molecule type" value="Genomic_DNA"/>
</dbReference>
<dbReference type="PANTHER" id="PTHR33112:SF9">
    <property type="entry name" value="HETEROKARYON INCOMPATIBILITY DOMAIN-CONTAINING PROTEIN"/>
    <property type="match status" value="1"/>
</dbReference>
<evidence type="ECO:0000259" key="1">
    <source>
        <dbReference type="Pfam" id="PF06985"/>
    </source>
</evidence>
<name>A0A8E2DZJ2_9PEZI</name>
<dbReference type="InterPro" id="IPR010730">
    <property type="entry name" value="HET"/>
</dbReference>
<dbReference type="OrthoDB" id="3486565at2759"/>
<dbReference type="AlphaFoldDB" id="A0A8E2DZJ2"/>
<evidence type="ECO:0000313" key="3">
    <source>
        <dbReference type="Proteomes" id="UP000250266"/>
    </source>
</evidence>
<sequence>MSDIIPGWIKFAPGFIDLTSWELIFYAEGKCHLLPTLVTLPPYEPQADSERTWSFIQEKLSQCFKYHEDCPKAAKTLLPTRILSIGTGESSVIKLVEPNGVHASYATLSYCWGDSQHIKATKSNCAALMVSIPAKSLPVVFQEAILIARRLNIEYIWIDSLCILQDNQEDWELESLKMCSYYENSYLTIAVASSPDPSVSFLTERHPCWLPIKCGQVNARLSPQALEALEVWNEILGSDRDLPFTTSKLPADAWEAWNEIVKSYSGRDLTYQTDRLPALSGVASIIYNKTGVRYLAGLWEQTLPANLCWHLESVDILKYAPTQYVAPSWSWASITQAITYRSSLIRQGFNPSVAVVEVHCDVPGLNPLGKVSNGHLVLRGKVIQIQLSCRDPGNSIQYDIGEGLRKNYRSPFTADCVLVERNGKVMRALEGQEESAFSANVLALYLGMVQFQDTPDGRQEHFVLVLGDYEATRQAFCRIGLAIFDGDYLFECSREQTIRIM</sequence>
<organism evidence="2 3">
    <name type="scientific">Lepidopterella palustris CBS 459.81</name>
    <dbReference type="NCBI Taxonomy" id="1314670"/>
    <lineage>
        <taxon>Eukaryota</taxon>
        <taxon>Fungi</taxon>
        <taxon>Dikarya</taxon>
        <taxon>Ascomycota</taxon>
        <taxon>Pezizomycotina</taxon>
        <taxon>Dothideomycetes</taxon>
        <taxon>Pleosporomycetidae</taxon>
        <taxon>Mytilinidiales</taxon>
        <taxon>Argynnaceae</taxon>
        <taxon>Lepidopterella</taxon>
    </lineage>
</organism>